<organism evidence="8 9">
    <name type="scientific">Asparagus officinalis</name>
    <name type="common">Garden asparagus</name>
    <dbReference type="NCBI Taxonomy" id="4686"/>
    <lineage>
        <taxon>Eukaryota</taxon>
        <taxon>Viridiplantae</taxon>
        <taxon>Streptophyta</taxon>
        <taxon>Embryophyta</taxon>
        <taxon>Tracheophyta</taxon>
        <taxon>Spermatophyta</taxon>
        <taxon>Magnoliopsida</taxon>
        <taxon>Liliopsida</taxon>
        <taxon>Asparagales</taxon>
        <taxon>Asparagaceae</taxon>
        <taxon>Asparagoideae</taxon>
        <taxon>Asparagus</taxon>
    </lineage>
</organism>
<evidence type="ECO:0008006" key="10">
    <source>
        <dbReference type="Google" id="ProtNLM"/>
    </source>
</evidence>
<dbReference type="Gene3D" id="3.30.70.330">
    <property type="match status" value="2"/>
</dbReference>
<dbReference type="PROSITE" id="PS50102">
    <property type="entry name" value="RRM"/>
    <property type="match status" value="1"/>
</dbReference>
<keyword evidence="3" id="KW-0479">Metal-binding</keyword>
<evidence type="ECO:0000259" key="6">
    <source>
        <dbReference type="PROSITE" id="PS50102"/>
    </source>
</evidence>
<keyword evidence="4" id="KW-0175">Coiled coil</keyword>
<feature type="compositionally biased region" description="Polar residues" evidence="5">
    <location>
        <begin position="505"/>
        <end position="516"/>
    </location>
</feature>
<dbReference type="InterPro" id="IPR000504">
    <property type="entry name" value="RRM_dom"/>
</dbReference>
<dbReference type="FunFam" id="3.30.70.330:FF:000719">
    <property type="entry name" value="Predicted protein"/>
    <property type="match status" value="1"/>
</dbReference>
<evidence type="ECO:0000256" key="4">
    <source>
        <dbReference type="SAM" id="Coils"/>
    </source>
</evidence>
<proteinExistence type="predicted"/>
<sequence>MKFEEASLTGYLVDNLKPLTQADPVILAKYVVALLNKDKPSKELQKLCADNLVEFLGNGAKSFTAKLFQALDDGSIVKIDRNLDVIQKLEPSEALPIGGIHPLKNSSLEEVNHSSTSSESSSDPEDKEVSDDDDDRNHKHRRREARPNSLETDTQEQSFRRSNRKRNKPYDNGKRLLDTDLQLSEIHKEYNPSLDRNTSTKFDKRRSDLAPLLRAPIDLGPRTRFSQPFRNDPGPRYDLSTSIGRPVGRGRARSTVPWNQHDSRFNPHDALDFASQMASQGPAHPNLFVGTGLPSAGSTQSSSWGGFGFIPGMSNGIMDPLNPLGLQGALGPSINPPLNLGIPRQRCRDFEERGFCLRGDMCPMEHGLNRIVVEDVQSLSQFNLPVSISNSNALGIQAGSGSVPPASAASGQLANAKITSSKISRSGATEDAPKLNDIPSTSAGVDADVYDPDQPLWNNDRSNASASPLRLPSPNIENDPSWDGDLSAHQSLRSDGIEREVPSRVTGNNSQITGSSVWGRIGSASKSNVGSKMGNMTGTSTLGNEMKENRGEAMDDIHAINQGKGTGMTEIGSKAATIQPFDKSHIGSAHKGGRASTKALRTLYVNCIPQKSNRRDALFSHFQKFGEVIDIYIPLNSEKAFVQFSKREEAEAALKSPDAVMGNRFIKLSWANRDRILDSGQSSGYNTSAQFPFIAKTSAPSKQPNANGGQETPISAQRSTISAAETPISVAAPVKGLTTNSPKPAPPVKKKVESMELLEELRRKQETLAKKRDDFKRQLDKFEKQAISNKKGDMTSEQAAKRHKVDIASEADKAAVPSNLIQVTEKILKKNKSEEVHITNVSKTNSTVLQQSLKNTTSSLQAPLSNRFKLDNRSTSFRILPPLPTDFASVAVIKDHFSQYGVISTVVIEEPGHTENEGLSPSANCSACITFSTRHFAERAYQSGKCWEGHNLQFKWLTVSPNSNRDCGIREPTLSPKIAQKADIQLNLVTSGSSSASAEKSTCSVSELAAVGSVENNRDIEGTNCLPIAQPKLPMDSSPFSPSTSECEKSSFESPNA</sequence>
<keyword evidence="3" id="KW-0862">Zinc</keyword>
<evidence type="ECO:0000256" key="2">
    <source>
        <dbReference type="PROSITE-ProRule" id="PRU00176"/>
    </source>
</evidence>
<evidence type="ECO:0000256" key="1">
    <source>
        <dbReference type="ARBA" id="ARBA00022884"/>
    </source>
</evidence>
<accession>A0A5P1ENW0</accession>
<protein>
    <recommendedName>
        <fullName evidence="10">C3H1-type domain-containing protein</fullName>
    </recommendedName>
</protein>
<keyword evidence="1 2" id="KW-0694">RNA-binding</keyword>
<dbReference type="PROSITE" id="PS50103">
    <property type="entry name" value="ZF_C3H1"/>
    <property type="match status" value="1"/>
</dbReference>
<feature type="coiled-coil region" evidence="4">
    <location>
        <begin position="754"/>
        <end position="785"/>
    </location>
</feature>
<dbReference type="InterPro" id="IPR035979">
    <property type="entry name" value="RBD_domain_sf"/>
</dbReference>
<feature type="compositionally biased region" description="Basic and acidic residues" evidence="5">
    <location>
        <begin position="168"/>
        <end position="178"/>
    </location>
</feature>
<dbReference type="OrthoDB" id="443401at2759"/>
<keyword evidence="9" id="KW-1185">Reference proteome</keyword>
<gene>
    <name evidence="8" type="ORF">A4U43_C06F5680</name>
</gene>
<dbReference type="SMART" id="SM00360">
    <property type="entry name" value="RRM"/>
    <property type="match status" value="1"/>
</dbReference>
<dbReference type="AlphaFoldDB" id="A0A5P1ENW0"/>
<dbReference type="EMBL" id="CM007386">
    <property type="protein sequence ID" value="ONK66241.1"/>
    <property type="molecule type" value="Genomic_DNA"/>
</dbReference>
<evidence type="ECO:0000313" key="9">
    <source>
        <dbReference type="Proteomes" id="UP000243459"/>
    </source>
</evidence>
<dbReference type="InterPro" id="IPR012677">
    <property type="entry name" value="Nucleotide-bd_a/b_plait_sf"/>
</dbReference>
<feature type="domain" description="C3H1-type" evidence="7">
    <location>
        <begin position="341"/>
        <end position="369"/>
    </location>
</feature>
<dbReference type="PANTHER" id="PTHR14398">
    <property type="entry name" value="RNA RECOGNITION RRM/RNP DOMAIN"/>
    <property type="match status" value="1"/>
</dbReference>
<keyword evidence="3" id="KW-0863">Zinc-finger</keyword>
<dbReference type="InterPro" id="IPR045137">
    <property type="entry name" value="RBM26/27"/>
</dbReference>
<feature type="zinc finger region" description="C3H1-type" evidence="3">
    <location>
        <begin position="341"/>
        <end position="369"/>
    </location>
</feature>
<dbReference type="PANTHER" id="PTHR14398:SF0">
    <property type="entry name" value="ZINC FINGER PROTEIN SWM"/>
    <property type="match status" value="1"/>
</dbReference>
<dbReference type="GO" id="GO:0005634">
    <property type="term" value="C:nucleus"/>
    <property type="evidence" value="ECO:0007669"/>
    <property type="project" value="TreeGrafter"/>
</dbReference>
<evidence type="ECO:0000313" key="8">
    <source>
        <dbReference type="EMBL" id="ONK66241.1"/>
    </source>
</evidence>
<dbReference type="CDD" id="cd12257">
    <property type="entry name" value="RRM1_RBM26_like"/>
    <property type="match status" value="1"/>
</dbReference>
<feature type="region of interest" description="Disordered" evidence="5">
    <location>
        <begin position="219"/>
        <end position="263"/>
    </location>
</feature>
<feature type="region of interest" description="Disordered" evidence="5">
    <location>
        <begin position="108"/>
        <end position="179"/>
    </location>
</feature>
<dbReference type="GO" id="GO:0008270">
    <property type="term" value="F:zinc ion binding"/>
    <property type="evidence" value="ECO:0007669"/>
    <property type="project" value="UniProtKB-KW"/>
</dbReference>
<dbReference type="GO" id="GO:0003723">
    <property type="term" value="F:RNA binding"/>
    <property type="evidence" value="ECO:0007669"/>
    <property type="project" value="UniProtKB-UniRule"/>
</dbReference>
<dbReference type="InterPro" id="IPR000571">
    <property type="entry name" value="Znf_CCCH"/>
</dbReference>
<feature type="compositionally biased region" description="Acidic residues" evidence="5">
    <location>
        <begin position="122"/>
        <end position="134"/>
    </location>
</feature>
<evidence type="ECO:0000256" key="3">
    <source>
        <dbReference type="PROSITE-ProRule" id="PRU00723"/>
    </source>
</evidence>
<feature type="region of interest" description="Disordered" evidence="5">
    <location>
        <begin position="1025"/>
        <end position="1057"/>
    </location>
</feature>
<evidence type="ECO:0000256" key="5">
    <source>
        <dbReference type="SAM" id="MobiDB-lite"/>
    </source>
</evidence>
<name>A0A5P1ENW0_ASPOF</name>
<feature type="compositionally biased region" description="Polar residues" evidence="5">
    <location>
        <begin position="456"/>
        <end position="466"/>
    </location>
</feature>
<evidence type="ECO:0000259" key="7">
    <source>
        <dbReference type="PROSITE" id="PS50103"/>
    </source>
</evidence>
<dbReference type="SUPFAM" id="SSF54928">
    <property type="entry name" value="RNA-binding domain, RBD"/>
    <property type="match status" value="2"/>
</dbReference>
<dbReference type="SMART" id="SM00356">
    <property type="entry name" value="ZnF_C3H1"/>
    <property type="match status" value="1"/>
</dbReference>
<dbReference type="OMA" id="ANAKCWQ"/>
<dbReference type="Pfam" id="PF00076">
    <property type="entry name" value="RRM_1"/>
    <property type="match status" value="1"/>
</dbReference>
<feature type="region of interest" description="Disordered" evidence="5">
    <location>
        <begin position="419"/>
        <end position="519"/>
    </location>
</feature>
<feature type="domain" description="RRM" evidence="6">
    <location>
        <begin position="601"/>
        <end position="673"/>
    </location>
</feature>
<dbReference type="Gramene" id="ONK66241">
    <property type="protein sequence ID" value="ONK66241"/>
    <property type="gene ID" value="A4U43_C06F5680"/>
</dbReference>
<dbReference type="Proteomes" id="UP000243459">
    <property type="component" value="Chromosome 6"/>
</dbReference>
<reference evidence="9" key="1">
    <citation type="journal article" date="2017" name="Nat. Commun.">
        <title>The asparagus genome sheds light on the origin and evolution of a young Y chromosome.</title>
        <authorList>
            <person name="Harkess A."/>
            <person name="Zhou J."/>
            <person name="Xu C."/>
            <person name="Bowers J.E."/>
            <person name="Van der Hulst R."/>
            <person name="Ayyampalayam S."/>
            <person name="Mercati F."/>
            <person name="Riccardi P."/>
            <person name="McKain M.R."/>
            <person name="Kakrana A."/>
            <person name="Tang H."/>
            <person name="Ray J."/>
            <person name="Groenendijk J."/>
            <person name="Arikit S."/>
            <person name="Mathioni S.M."/>
            <person name="Nakano M."/>
            <person name="Shan H."/>
            <person name="Telgmann-Rauber A."/>
            <person name="Kanno A."/>
            <person name="Yue Z."/>
            <person name="Chen H."/>
            <person name="Li W."/>
            <person name="Chen Y."/>
            <person name="Xu X."/>
            <person name="Zhang Y."/>
            <person name="Luo S."/>
            <person name="Chen H."/>
            <person name="Gao J."/>
            <person name="Mao Z."/>
            <person name="Pires J.C."/>
            <person name="Luo M."/>
            <person name="Kudrna D."/>
            <person name="Wing R.A."/>
            <person name="Meyers B.C."/>
            <person name="Yi K."/>
            <person name="Kong H."/>
            <person name="Lavrijsen P."/>
            <person name="Sunseri F."/>
            <person name="Falavigna A."/>
            <person name="Ye Y."/>
            <person name="Leebens-Mack J.H."/>
            <person name="Chen G."/>
        </authorList>
    </citation>
    <scope>NUCLEOTIDE SEQUENCE [LARGE SCALE GENOMIC DNA]</scope>
    <source>
        <strain evidence="9">cv. DH0086</strain>
    </source>
</reference>